<dbReference type="Gene3D" id="3.40.390.10">
    <property type="entry name" value="Collagenase (Catalytic Domain)"/>
    <property type="match status" value="1"/>
</dbReference>
<keyword evidence="2" id="KW-1185">Reference proteome</keyword>
<accession>A0AAV9WD63</accession>
<evidence type="ECO:0000313" key="1">
    <source>
        <dbReference type="EMBL" id="KAK6506805.1"/>
    </source>
</evidence>
<dbReference type="GO" id="GO:0008237">
    <property type="term" value="F:metallopeptidase activity"/>
    <property type="evidence" value="ECO:0007669"/>
    <property type="project" value="InterPro"/>
</dbReference>
<gene>
    <name evidence="1" type="ORF">TWF481_005265</name>
</gene>
<comment type="caution">
    <text evidence="1">The sequence shown here is derived from an EMBL/GenBank/DDBJ whole genome shotgun (WGS) entry which is preliminary data.</text>
</comment>
<organism evidence="1 2">
    <name type="scientific">Arthrobotrys musiformis</name>
    <dbReference type="NCBI Taxonomy" id="47236"/>
    <lineage>
        <taxon>Eukaryota</taxon>
        <taxon>Fungi</taxon>
        <taxon>Dikarya</taxon>
        <taxon>Ascomycota</taxon>
        <taxon>Pezizomycotina</taxon>
        <taxon>Orbiliomycetes</taxon>
        <taxon>Orbiliales</taxon>
        <taxon>Orbiliaceae</taxon>
        <taxon>Arthrobotrys</taxon>
    </lineage>
</organism>
<name>A0AAV9WD63_9PEZI</name>
<reference evidence="1 2" key="1">
    <citation type="submission" date="2023-08" db="EMBL/GenBank/DDBJ databases">
        <authorList>
            <person name="Palmer J.M."/>
        </authorList>
    </citation>
    <scope>NUCLEOTIDE SEQUENCE [LARGE SCALE GENOMIC DNA]</scope>
    <source>
        <strain evidence="1 2">TWF481</strain>
    </source>
</reference>
<dbReference type="AlphaFoldDB" id="A0AAV9WD63"/>
<dbReference type="Proteomes" id="UP001370758">
    <property type="component" value="Unassembled WGS sequence"/>
</dbReference>
<protein>
    <submittedName>
        <fullName evidence="1">Uncharacterized protein</fullName>
    </submittedName>
</protein>
<evidence type="ECO:0000313" key="2">
    <source>
        <dbReference type="Proteomes" id="UP001370758"/>
    </source>
</evidence>
<proteinExistence type="predicted"/>
<dbReference type="InterPro" id="IPR024079">
    <property type="entry name" value="MetalloPept_cat_dom_sf"/>
</dbReference>
<dbReference type="EMBL" id="JAVHJL010000003">
    <property type="protein sequence ID" value="KAK6506805.1"/>
    <property type="molecule type" value="Genomic_DNA"/>
</dbReference>
<sequence length="276" mass="29825">MPLLSTKSLITTGLFILVPISIVYTFHSSAGSIDPLITTSAGTSGRASAVTSPELIYESGVQKRAEATNPGTPDGLATDDNWGGVRVSAKCSEDQQRRIQQGWLESGYLARAFKLSLEELKYERALGDYLGNSWKTNGFSQRITDNFGSIEALHSGGADLEETLDIHCDETEIPLVVLIACDNNSCCTGSPDGKEGGYFYVKQAAVPPASATYGIVLCPPYFRAVSLQERAGALLASKEEGIDEIKKNIWALYPNIGSILLHLQYSLIFKDPPRLA</sequence>